<dbReference type="PANTHER" id="PTHR46225:SF19">
    <property type="entry name" value="RING-TYPE DOMAIN-CONTAINING PROTEIN"/>
    <property type="match status" value="1"/>
</dbReference>
<evidence type="ECO:0000256" key="2">
    <source>
        <dbReference type="SAM" id="MobiDB-lite"/>
    </source>
</evidence>
<dbReference type="AlphaFoldDB" id="A0A7N0U881"/>
<keyword evidence="3" id="KW-0472">Membrane</keyword>
<dbReference type="PROSITE" id="PS50089">
    <property type="entry name" value="ZF_RING_2"/>
    <property type="match status" value="1"/>
</dbReference>
<keyword evidence="6" id="KW-1185">Reference proteome</keyword>
<dbReference type="InterPro" id="IPR013083">
    <property type="entry name" value="Znf_RING/FYVE/PHD"/>
</dbReference>
<dbReference type="Proteomes" id="UP000594263">
    <property type="component" value="Unplaced"/>
</dbReference>
<dbReference type="SMART" id="SM00184">
    <property type="entry name" value="RING"/>
    <property type="match status" value="1"/>
</dbReference>
<dbReference type="CDD" id="cd16454">
    <property type="entry name" value="RING-H2_PA-TM-RING"/>
    <property type="match status" value="1"/>
</dbReference>
<dbReference type="Gene3D" id="3.30.40.10">
    <property type="entry name" value="Zinc/RING finger domain, C3HC4 (zinc finger)"/>
    <property type="match status" value="1"/>
</dbReference>
<evidence type="ECO:0000256" key="3">
    <source>
        <dbReference type="SAM" id="Phobius"/>
    </source>
</evidence>
<feature type="region of interest" description="Disordered" evidence="2">
    <location>
        <begin position="1"/>
        <end position="44"/>
    </location>
</feature>
<keyword evidence="1" id="KW-0479">Metal-binding</keyword>
<evidence type="ECO:0000256" key="1">
    <source>
        <dbReference type="PROSITE-ProRule" id="PRU00175"/>
    </source>
</evidence>
<feature type="compositionally biased region" description="Low complexity" evidence="2">
    <location>
        <begin position="1"/>
        <end position="11"/>
    </location>
</feature>
<keyword evidence="3" id="KW-1133">Transmembrane helix</keyword>
<keyword evidence="3" id="KW-0812">Transmembrane</keyword>
<name>A0A7N0U881_KALFE</name>
<dbReference type="GO" id="GO:0008270">
    <property type="term" value="F:zinc ion binding"/>
    <property type="evidence" value="ECO:0007669"/>
    <property type="project" value="UniProtKB-KW"/>
</dbReference>
<feature type="transmembrane region" description="Helical" evidence="3">
    <location>
        <begin position="94"/>
        <end position="112"/>
    </location>
</feature>
<feature type="compositionally biased region" description="Polar residues" evidence="2">
    <location>
        <begin position="31"/>
        <end position="44"/>
    </location>
</feature>
<dbReference type="InterPro" id="IPR001841">
    <property type="entry name" value="Znf_RING"/>
</dbReference>
<evidence type="ECO:0000313" key="5">
    <source>
        <dbReference type="EnsemblPlants" id="Kaladp0058s0078.1.v1.1"/>
    </source>
</evidence>
<evidence type="ECO:0000313" key="6">
    <source>
        <dbReference type="Proteomes" id="UP000594263"/>
    </source>
</evidence>
<organism evidence="5 6">
    <name type="scientific">Kalanchoe fedtschenkoi</name>
    <name type="common">Lavender scallops</name>
    <name type="synonym">South American air plant</name>
    <dbReference type="NCBI Taxonomy" id="63787"/>
    <lineage>
        <taxon>Eukaryota</taxon>
        <taxon>Viridiplantae</taxon>
        <taxon>Streptophyta</taxon>
        <taxon>Embryophyta</taxon>
        <taxon>Tracheophyta</taxon>
        <taxon>Spermatophyta</taxon>
        <taxon>Magnoliopsida</taxon>
        <taxon>eudicotyledons</taxon>
        <taxon>Gunneridae</taxon>
        <taxon>Pentapetalae</taxon>
        <taxon>Saxifragales</taxon>
        <taxon>Crassulaceae</taxon>
        <taxon>Kalanchoe</taxon>
    </lineage>
</organism>
<dbReference type="Pfam" id="PF13639">
    <property type="entry name" value="zf-RING_2"/>
    <property type="match status" value="1"/>
</dbReference>
<feature type="transmembrane region" description="Helical" evidence="3">
    <location>
        <begin position="62"/>
        <end position="82"/>
    </location>
</feature>
<reference evidence="5" key="1">
    <citation type="submission" date="2021-01" db="UniProtKB">
        <authorList>
            <consortium name="EnsemblPlants"/>
        </authorList>
    </citation>
    <scope>IDENTIFICATION</scope>
</reference>
<dbReference type="SUPFAM" id="SSF57850">
    <property type="entry name" value="RING/U-box"/>
    <property type="match status" value="1"/>
</dbReference>
<sequence length="236" mass="25372">VDIASSAPAASTPGGLDQPASSSSTAPESSIANTPTVSGRSAANGTRRGRISLLSVSRLWFWLRQLIAAIQIVACSVSLALVQDSRDGNSPGSYRMLIVAYLVFRVVGLFPLCWDCCRHLLPNPFQIPDEEFSFASGGKKLGATEATINGFSTYTFKLNRGASATDREGGVLARGTDMERVISAEDAVCAICLGKYEDNDELRELACLHLYHKGCVDQWLKVHAACPYCRHQVNGS</sequence>
<dbReference type="PANTHER" id="PTHR46225">
    <property type="entry name" value="C3H4 TYPE ZINC FINGER PROTEIN"/>
    <property type="match status" value="1"/>
</dbReference>
<feature type="domain" description="RING-type" evidence="4">
    <location>
        <begin position="189"/>
        <end position="230"/>
    </location>
</feature>
<feature type="compositionally biased region" description="Low complexity" evidence="2">
    <location>
        <begin position="19"/>
        <end position="30"/>
    </location>
</feature>
<proteinExistence type="predicted"/>
<dbReference type="Gramene" id="Kaladp0058s0078.1.v1.1">
    <property type="protein sequence ID" value="Kaladp0058s0078.1.v1.1"/>
    <property type="gene ID" value="Kaladp0058s0078.v1.1"/>
</dbReference>
<keyword evidence="1" id="KW-0863">Zinc-finger</keyword>
<protein>
    <recommendedName>
        <fullName evidence="4">RING-type domain-containing protein</fullName>
    </recommendedName>
</protein>
<keyword evidence="1" id="KW-0862">Zinc</keyword>
<dbReference type="EnsemblPlants" id="Kaladp0058s0078.1.v1.1">
    <property type="protein sequence ID" value="Kaladp0058s0078.1.v1.1"/>
    <property type="gene ID" value="Kaladp0058s0078.v1.1"/>
</dbReference>
<accession>A0A7N0U881</accession>
<evidence type="ECO:0000259" key="4">
    <source>
        <dbReference type="PROSITE" id="PS50089"/>
    </source>
</evidence>